<keyword evidence="3" id="KW-1185">Reference proteome</keyword>
<dbReference type="PANTHER" id="PTHR12526:SF636">
    <property type="entry name" value="BLL3647 PROTEIN"/>
    <property type="match status" value="1"/>
</dbReference>
<feature type="domain" description="Glycosyl transferase family 1" evidence="1">
    <location>
        <begin position="212"/>
        <end position="368"/>
    </location>
</feature>
<dbReference type="Pfam" id="PF00534">
    <property type="entry name" value="Glycos_transf_1"/>
    <property type="match status" value="1"/>
</dbReference>
<comment type="caution">
    <text evidence="2">The sequence shown here is derived from an EMBL/GenBank/DDBJ whole genome shotgun (WGS) entry which is preliminary data.</text>
</comment>
<evidence type="ECO:0000313" key="3">
    <source>
        <dbReference type="Proteomes" id="UP000651010"/>
    </source>
</evidence>
<organism evidence="2 3">
    <name type="scientific">Dyella acidiphila</name>
    <dbReference type="NCBI Taxonomy" id="2775866"/>
    <lineage>
        <taxon>Bacteria</taxon>
        <taxon>Pseudomonadati</taxon>
        <taxon>Pseudomonadota</taxon>
        <taxon>Gammaproteobacteria</taxon>
        <taxon>Lysobacterales</taxon>
        <taxon>Rhodanobacteraceae</taxon>
        <taxon>Dyella</taxon>
    </lineage>
</organism>
<reference evidence="2 3" key="1">
    <citation type="submission" date="2020-09" db="EMBL/GenBank/DDBJ databases">
        <title>Dyella sp. 7MK23 isolated from forest soil.</title>
        <authorList>
            <person name="Fu J."/>
        </authorList>
    </citation>
    <scope>NUCLEOTIDE SEQUENCE [LARGE SCALE GENOMIC DNA]</scope>
    <source>
        <strain evidence="2 3">7MK23</strain>
    </source>
</reference>
<dbReference type="InterPro" id="IPR001296">
    <property type="entry name" value="Glyco_trans_1"/>
</dbReference>
<evidence type="ECO:0000313" key="2">
    <source>
        <dbReference type="EMBL" id="MBE1159188.1"/>
    </source>
</evidence>
<dbReference type="SUPFAM" id="SSF53756">
    <property type="entry name" value="UDP-Glycosyltransferase/glycogen phosphorylase"/>
    <property type="match status" value="1"/>
</dbReference>
<dbReference type="Proteomes" id="UP000651010">
    <property type="component" value="Unassembled WGS sequence"/>
</dbReference>
<dbReference type="EMBL" id="JACZZA010000001">
    <property type="protein sequence ID" value="MBE1159188.1"/>
    <property type="molecule type" value="Genomic_DNA"/>
</dbReference>
<dbReference type="CDD" id="cd03801">
    <property type="entry name" value="GT4_PimA-like"/>
    <property type="match status" value="1"/>
</dbReference>
<proteinExistence type="predicted"/>
<name>A0ABR9G564_9GAMM</name>
<protein>
    <submittedName>
        <fullName evidence="2">Glycosyltransferase family 4 protein</fullName>
    </submittedName>
</protein>
<accession>A0ABR9G564</accession>
<evidence type="ECO:0000259" key="1">
    <source>
        <dbReference type="Pfam" id="PF00534"/>
    </source>
</evidence>
<sequence length="434" mass="47719">MNIVLFTPVLERASAIARMVSCVAKDLIQAGHRVSVVRSEDESFFAERPSDFGVVPVRWTDEDAVYDLLKDADLVVYQIGDNFPFHRGCLAWLARVRGVVCLHDFYVANLFRDWAQENAPAAREALERWYGPDAPASFFAASERATFIEETRASMPMTEWVCAMASGVITHSEWGVSRVEQGCAGPVKVVPLAYFGQMPQDRNEHGRVPADDLVEVLTIGYVNANKRVDSVIRAIGLSPLLRGRVSYKLVGPIQPRVAYELASLARSVGVRLCIYGEVDTAALHQKLDEADVLCCLRWPSLEAASGSAVEAMIHGKAVIVTDTGFYSGLPDDCVLKVDPFNEISSLIGALERLVADGELRRGLGKSSQDWALATFTVRNYAEQIIDMGTLAVIAMPVVDAGRHFSRLLSSWGAVGDIDINDMLKPLQLFERKNA</sequence>
<dbReference type="RefSeq" id="WP_192554030.1">
    <property type="nucleotide sequence ID" value="NZ_JACZZA010000001.1"/>
</dbReference>
<gene>
    <name evidence="2" type="ORF">IGX34_02250</name>
</gene>
<dbReference type="PANTHER" id="PTHR12526">
    <property type="entry name" value="GLYCOSYLTRANSFERASE"/>
    <property type="match status" value="1"/>
</dbReference>
<dbReference type="Gene3D" id="3.40.50.2000">
    <property type="entry name" value="Glycogen Phosphorylase B"/>
    <property type="match status" value="2"/>
</dbReference>